<accession>A0AAD9IS63</accession>
<feature type="region of interest" description="Disordered" evidence="1">
    <location>
        <begin position="1"/>
        <end position="21"/>
    </location>
</feature>
<protein>
    <submittedName>
        <fullName evidence="2">Uncharacterized protein</fullName>
    </submittedName>
</protein>
<comment type="caution">
    <text evidence="2">The sequence shown here is derived from an EMBL/GenBank/DDBJ whole genome shotgun (WGS) entry which is preliminary data.</text>
</comment>
<dbReference type="AlphaFoldDB" id="A0AAD9IS63"/>
<evidence type="ECO:0000313" key="2">
    <source>
        <dbReference type="EMBL" id="KAK2139562.1"/>
    </source>
</evidence>
<organism evidence="2 3">
    <name type="scientific">Paralvinella palmiformis</name>
    <dbReference type="NCBI Taxonomy" id="53620"/>
    <lineage>
        <taxon>Eukaryota</taxon>
        <taxon>Metazoa</taxon>
        <taxon>Spiralia</taxon>
        <taxon>Lophotrochozoa</taxon>
        <taxon>Annelida</taxon>
        <taxon>Polychaeta</taxon>
        <taxon>Sedentaria</taxon>
        <taxon>Canalipalpata</taxon>
        <taxon>Terebellida</taxon>
        <taxon>Terebelliformia</taxon>
        <taxon>Alvinellidae</taxon>
        <taxon>Paralvinella</taxon>
    </lineage>
</organism>
<proteinExistence type="predicted"/>
<evidence type="ECO:0000256" key="1">
    <source>
        <dbReference type="SAM" id="MobiDB-lite"/>
    </source>
</evidence>
<dbReference type="Proteomes" id="UP001208570">
    <property type="component" value="Unassembled WGS sequence"/>
</dbReference>
<dbReference type="EMBL" id="JAODUP010001716">
    <property type="protein sequence ID" value="KAK2139562.1"/>
    <property type="molecule type" value="Genomic_DNA"/>
</dbReference>
<sequence length="152" mass="17656">MDKLSDHHPRNQTKSEEIQGYPEGYNVTSCLTGVLEQRERMTVPKLTDLVWENRTSTVRKLSTWYDRTTNRKQLKVQHSAAQALLDLSFATPPEEPEEGFLEDKRDIYLFKLSGTLKRSEFTPPCNCNVHHNSEMNLTSELQTLRTENMMPK</sequence>
<gene>
    <name evidence="2" type="ORF">LSH36_1718g00020</name>
</gene>
<evidence type="ECO:0000313" key="3">
    <source>
        <dbReference type="Proteomes" id="UP001208570"/>
    </source>
</evidence>
<keyword evidence="3" id="KW-1185">Reference proteome</keyword>
<name>A0AAD9IS63_9ANNE</name>
<reference evidence="2" key="1">
    <citation type="journal article" date="2023" name="Mol. Biol. Evol.">
        <title>Third-Generation Sequencing Reveals the Adaptive Role of the Epigenome in Three Deep-Sea Polychaetes.</title>
        <authorList>
            <person name="Perez M."/>
            <person name="Aroh O."/>
            <person name="Sun Y."/>
            <person name="Lan Y."/>
            <person name="Juniper S.K."/>
            <person name="Young C.R."/>
            <person name="Angers B."/>
            <person name="Qian P.Y."/>
        </authorList>
    </citation>
    <scope>NUCLEOTIDE SEQUENCE</scope>
    <source>
        <strain evidence="2">P08H-3</strain>
    </source>
</reference>
<feature type="compositionally biased region" description="Basic and acidic residues" evidence="1">
    <location>
        <begin position="1"/>
        <end position="17"/>
    </location>
</feature>